<dbReference type="Pfam" id="PF19807">
    <property type="entry name" value="DUF6290"/>
    <property type="match status" value="1"/>
</dbReference>
<dbReference type="Proteomes" id="UP001321445">
    <property type="component" value="Chromosome"/>
</dbReference>
<gene>
    <name evidence="1" type="ORF">HCR_17090</name>
</gene>
<organism evidence="1 2">
    <name type="scientific">Hydrogenimonas cancrithermarum</name>
    <dbReference type="NCBI Taxonomy" id="2993563"/>
    <lineage>
        <taxon>Bacteria</taxon>
        <taxon>Pseudomonadati</taxon>
        <taxon>Campylobacterota</taxon>
        <taxon>Epsilonproteobacteria</taxon>
        <taxon>Campylobacterales</taxon>
        <taxon>Hydrogenimonadaceae</taxon>
        <taxon>Hydrogenimonas</taxon>
    </lineage>
</organism>
<proteinExistence type="predicted"/>
<keyword evidence="2" id="KW-1185">Reference proteome</keyword>
<dbReference type="EMBL" id="AP027370">
    <property type="protein sequence ID" value="BDY13397.1"/>
    <property type="molecule type" value="Genomic_DNA"/>
</dbReference>
<dbReference type="SUPFAM" id="SSF47598">
    <property type="entry name" value="Ribbon-helix-helix"/>
    <property type="match status" value="1"/>
</dbReference>
<dbReference type="InterPro" id="IPR010985">
    <property type="entry name" value="Ribbon_hlx_hlx"/>
</dbReference>
<protein>
    <recommendedName>
        <fullName evidence="3">CopG family transcriptional regulator</fullName>
    </recommendedName>
</protein>
<evidence type="ECO:0000313" key="1">
    <source>
        <dbReference type="EMBL" id="BDY13397.1"/>
    </source>
</evidence>
<dbReference type="RefSeq" id="WP_286336352.1">
    <property type="nucleotide sequence ID" value="NZ_AP027370.1"/>
</dbReference>
<name>A0ABM8FP19_9BACT</name>
<evidence type="ECO:0000313" key="2">
    <source>
        <dbReference type="Proteomes" id="UP001321445"/>
    </source>
</evidence>
<reference evidence="1 2" key="1">
    <citation type="submission" date="2023-03" db="EMBL/GenBank/DDBJ databases">
        <title>Description of Hydrogenimonas sp. ISO32.</title>
        <authorList>
            <person name="Mino S."/>
            <person name="Fukazawa S."/>
            <person name="Sawabe T."/>
        </authorList>
    </citation>
    <scope>NUCLEOTIDE SEQUENCE [LARGE SCALE GENOMIC DNA]</scope>
    <source>
        <strain evidence="1 2">ISO32</strain>
    </source>
</reference>
<dbReference type="CDD" id="cd22233">
    <property type="entry name" value="RHH_CopAso-like"/>
    <property type="match status" value="1"/>
</dbReference>
<dbReference type="InterPro" id="IPR046257">
    <property type="entry name" value="DUF6290"/>
</dbReference>
<sequence>MISVRLDKEMEEKLEKLAKETKRPISSLVKEALENYLEDMIDYHEVMKRKNDPHRESITLEEIEKELGL</sequence>
<evidence type="ECO:0008006" key="3">
    <source>
        <dbReference type="Google" id="ProtNLM"/>
    </source>
</evidence>
<accession>A0ABM8FP19</accession>